<evidence type="ECO:0000313" key="3">
    <source>
        <dbReference type="Proteomes" id="UP001152484"/>
    </source>
</evidence>
<evidence type="ECO:0000256" key="1">
    <source>
        <dbReference type="SAM" id="MobiDB-lite"/>
    </source>
</evidence>
<keyword evidence="3" id="KW-1185">Reference proteome</keyword>
<gene>
    <name evidence="2" type="ORF">CEURO_LOCUS975</name>
</gene>
<feature type="region of interest" description="Disordered" evidence="1">
    <location>
        <begin position="1"/>
        <end position="96"/>
    </location>
</feature>
<name>A0A9P0YHN5_CUSEU</name>
<organism evidence="2 3">
    <name type="scientific">Cuscuta europaea</name>
    <name type="common">European dodder</name>
    <dbReference type="NCBI Taxonomy" id="41803"/>
    <lineage>
        <taxon>Eukaryota</taxon>
        <taxon>Viridiplantae</taxon>
        <taxon>Streptophyta</taxon>
        <taxon>Embryophyta</taxon>
        <taxon>Tracheophyta</taxon>
        <taxon>Spermatophyta</taxon>
        <taxon>Magnoliopsida</taxon>
        <taxon>eudicotyledons</taxon>
        <taxon>Gunneridae</taxon>
        <taxon>Pentapetalae</taxon>
        <taxon>asterids</taxon>
        <taxon>lamiids</taxon>
        <taxon>Solanales</taxon>
        <taxon>Convolvulaceae</taxon>
        <taxon>Cuscuteae</taxon>
        <taxon>Cuscuta</taxon>
        <taxon>Cuscuta subgen. Cuscuta</taxon>
    </lineage>
</organism>
<dbReference type="Proteomes" id="UP001152484">
    <property type="component" value="Unassembled WGS sequence"/>
</dbReference>
<dbReference type="AlphaFoldDB" id="A0A9P0YHN5"/>
<dbReference type="EMBL" id="CAMAPE010000004">
    <property type="protein sequence ID" value="CAH9056769.1"/>
    <property type="molecule type" value="Genomic_DNA"/>
</dbReference>
<accession>A0A9P0YHN5</accession>
<protein>
    <submittedName>
        <fullName evidence="2">Uncharacterized protein</fullName>
    </submittedName>
</protein>
<reference evidence="2" key="1">
    <citation type="submission" date="2022-07" db="EMBL/GenBank/DDBJ databases">
        <authorList>
            <person name="Macas J."/>
            <person name="Novak P."/>
            <person name="Neumann P."/>
        </authorList>
    </citation>
    <scope>NUCLEOTIDE SEQUENCE</scope>
</reference>
<feature type="compositionally biased region" description="Basic and acidic residues" evidence="1">
    <location>
        <begin position="40"/>
        <end position="56"/>
    </location>
</feature>
<comment type="caution">
    <text evidence="2">The sequence shown here is derived from an EMBL/GenBank/DDBJ whole genome shotgun (WGS) entry which is preliminary data.</text>
</comment>
<proteinExistence type="predicted"/>
<evidence type="ECO:0000313" key="2">
    <source>
        <dbReference type="EMBL" id="CAH9056769.1"/>
    </source>
</evidence>
<sequence length="143" mass="16820">MMNMQHDDAQRKEVRGKGVKDSERLSLTMRRRTRSMMQSKSDDHAEKSQNDDEQLKTKNTMSDSGEAFESPPKSVKNVGGAVKHQRKKQHKKGDYKEIKEEYTSLYNRSSPNLFTLLKPQFGIVHNSYTIYYTKKTYLRIERR</sequence>
<feature type="compositionally biased region" description="Basic and acidic residues" evidence="1">
    <location>
        <begin position="1"/>
        <end position="24"/>
    </location>
</feature>